<evidence type="ECO:0000313" key="4">
    <source>
        <dbReference type="Proteomes" id="UP001210865"/>
    </source>
</evidence>
<dbReference type="InterPro" id="IPR044855">
    <property type="entry name" value="CoA-Trfase_III_dom3_sf"/>
</dbReference>
<dbReference type="RefSeq" id="WP_270079123.1">
    <property type="nucleotide sequence ID" value="NZ_CP115174.1"/>
</dbReference>
<sequence length="387" mass="41598">MTTSQTVDGARPRGPLSGVLVIDLTHVLNGPFGTALMADLGARVIKIEPPVHGDDTRSNPPYVGGKSLYFACVNRGKESIVLDLKAEEDRAIFLSMVKQADVLTENFRPGVMDRLGFSYEELAKINPRLVYASSSGFGHTGPLATFPAYDTVIQAMSGLMDATGFPGGPPTRVGTSISDLCAGTFMYAGITTALFERERSGKGAHVDIAMFDSTLAFMEHPFMAYAATGEGPERIGNRHPSMAPFDVFQAKDKPFVICCGNDHLFSLLANMLGLHELIDDPLFRTNDDRNRNEAALKTRLEAIFATQDAAHWLSAIHDAGVPVAPLLTVAEAATLEQTKVRNMVVEAGGMKMPGNPIKISGFPDSDRRTAAPDLDQHGASLRAEFGS</sequence>
<dbReference type="SUPFAM" id="SSF89796">
    <property type="entry name" value="CoA-transferase family III (CaiB/BaiF)"/>
    <property type="match status" value="1"/>
</dbReference>
<accession>A0ABY7NSK2</accession>
<dbReference type="Gene3D" id="3.40.50.10540">
    <property type="entry name" value="Crotonobetainyl-coa:carnitine coa-transferase, domain 1"/>
    <property type="match status" value="1"/>
</dbReference>
<evidence type="ECO:0000256" key="1">
    <source>
        <dbReference type="ARBA" id="ARBA00022679"/>
    </source>
</evidence>
<dbReference type="InterPro" id="IPR050483">
    <property type="entry name" value="CoA-transferase_III_domain"/>
</dbReference>
<dbReference type="NCBIfam" id="NF008511">
    <property type="entry name" value="PRK11430.1"/>
    <property type="match status" value="1"/>
</dbReference>
<keyword evidence="4" id="KW-1185">Reference proteome</keyword>
<feature type="region of interest" description="Disordered" evidence="2">
    <location>
        <begin position="356"/>
        <end position="387"/>
    </location>
</feature>
<dbReference type="EC" id="2.8.3.19" evidence="3"/>
<keyword evidence="1 3" id="KW-0808">Transferase</keyword>
<evidence type="ECO:0000256" key="2">
    <source>
        <dbReference type="SAM" id="MobiDB-lite"/>
    </source>
</evidence>
<name>A0ABY7NSK2_9SPHN</name>
<gene>
    <name evidence="3" type="primary">yfdE</name>
    <name evidence="3" type="ORF">PBT88_10565</name>
</gene>
<organism evidence="3 4">
    <name type="scientific">Sphingomonas abietis</name>
    <dbReference type="NCBI Taxonomy" id="3012344"/>
    <lineage>
        <taxon>Bacteria</taxon>
        <taxon>Pseudomonadati</taxon>
        <taxon>Pseudomonadota</taxon>
        <taxon>Alphaproteobacteria</taxon>
        <taxon>Sphingomonadales</taxon>
        <taxon>Sphingomonadaceae</taxon>
        <taxon>Sphingomonas</taxon>
    </lineage>
</organism>
<dbReference type="PANTHER" id="PTHR48207:SF3">
    <property type="entry name" value="SUCCINATE--HYDROXYMETHYLGLUTARATE COA-TRANSFERASE"/>
    <property type="match status" value="1"/>
</dbReference>
<proteinExistence type="predicted"/>
<dbReference type="Proteomes" id="UP001210865">
    <property type="component" value="Chromosome"/>
</dbReference>
<feature type="compositionally biased region" description="Basic and acidic residues" evidence="2">
    <location>
        <begin position="364"/>
        <end position="376"/>
    </location>
</feature>
<evidence type="ECO:0000313" key="3">
    <source>
        <dbReference type="EMBL" id="WBO24503.1"/>
    </source>
</evidence>
<protein>
    <submittedName>
        <fullName evidence="3">CoA:oxalate CoA-transferase</fullName>
        <ecNumber evidence="3">2.8.3.19</ecNumber>
    </submittedName>
</protein>
<dbReference type="GO" id="GO:0016740">
    <property type="term" value="F:transferase activity"/>
    <property type="evidence" value="ECO:0007669"/>
    <property type="project" value="UniProtKB-KW"/>
</dbReference>
<dbReference type="InterPro" id="IPR003673">
    <property type="entry name" value="CoA-Trfase_fam_III"/>
</dbReference>
<dbReference type="EMBL" id="CP115174">
    <property type="protein sequence ID" value="WBO24503.1"/>
    <property type="molecule type" value="Genomic_DNA"/>
</dbReference>
<reference evidence="3 4" key="1">
    <citation type="submission" date="2022-12" db="EMBL/GenBank/DDBJ databases">
        <title>Sphingomonas abieness sp. nov., an endophytic bacterium isolated from Abies koreana.</title>
        <authorList>
            <person name="Jiang L."/>
            <person name="Lee J."/>
        </authorList>
    </citation>
    <scope>NUCLEOTIDE SEQUENCE [LARGE SCALE GENOMIC DNA]</scope>
    <source>
        <strain evidence="4">PAMB 00755</strain>
    </source>
</reference>
<dbReference type="Gene3D" id="3.30.1540.10">
    <property type="entry name" value="formyl-coa transferase, domain 3"/>
    <property type="match status" value="1"/>
</dbReference>
<dbReference type="InterPro" id="IPR023606">
    <property type="entry name" value="CoA-Trfase_III_dom_1_sf"/>
</dbReference>
<dbReference type="PANTHER" id="PTHR48207">
    <property type="entry name" value="SUCCINATE--HYDROXYMETHYLGLUTARATE COA-TRANSFERASE"/>
    <property type="match status" value="1"/>
</dbReference>
<dbReference type="Pfam" id="PF02515">
    <property type="entry name" value="CoA_transf_3"/>
    <property type="match status" value="1"/>
</dbReference>